<dbReference type="SMART" id="SM01134">
    <property type="entry name" value="DeoRC"/>
    <property type="match status" value="1"/>
</dbReference>
<keyword evidence="1" id="KW-0805">Transcription regulation</keyword>
<dbReference type="RefSeq" id="WP_306838786.1">
    <property type="nucleotide sequence ID" value="NZ_JAUSRF010000019.1"/>
</dbReference>
<dbReference type="PROSITE" id="PS51000">
    <property type="entry name" value="HTH_DEOR_2"/>
    <property type="match status" value="1"/>
</dbReference>
<dbReference type="InterPro" id="IPR036390">
    <property type="entry name" value="WH_DNA-bd_sf"/>
</dbReference>
<dbReference type="InterPro" id="IPR014036">
    <property type="entry name" value="DeoR-like_C"/>
</dbReference>
<dbReference type="Gene3D" id="3.40.50.1360">
    <property type="match status" value="1"/>
</dbReference>
<dbReference type="EMBL" id="JAUSRF010000019">
    <property type="protein sequence ID" value="MDP9839792.1"/>
    <property type="molecule type" value="Genomic_DNA"/>
</dbReference>
<dbReference type="SUPFAM" id="SSF46785">
    <property type="entry name" value="Winged helix' DNA-binding domain"/>
    <property type="match status" value="1"/>
</dbReference>
<evidence type="ECO:0000256" key="3">
    <source>
        <dbReference type="ARBA" id="ARBA00023163"/>
    </source>
</evidence>
<dbReference type="SMART" id="SM00420">
    <property type="entry name" value="HTH_DEOR"/>
    <property type="match status" value="1"/>
</dbReference>
<evidence type="ECO:0000259" key="4">
    <source>
        <dbReference type="PROSITE" id="PS51000"/>
    </source>
</evidence>
<evidence type="ECO:0000313" key="5">
    <source>
        <dbReference type="EMBL" id="MDP9839792.1"/>
    </source>
</evidence>
<reference evidence="5 6" key="1">
    <citation type="submission" date="2023-07" db="EMBL/GenBank/DDBJ databases">
        <title>Sorghum-associated microbial communities from plants grown in Nebraska, USA.</title>
        <authorList>
            <person name="Schachtman D."/>
        </authorList>
    </citation>
    <scope>NUCLEOTIDE SEQUENCE [LARGE SCALE GENOMIC DNA]</scope>
    <source>
        <strain evidence="5 6">DS1307</strain>
    </source>
</reference>
<dbReference type="PANTHER" id="PTHR30363:SF44">
    <property type="entry name" value="AGA OPERON TRANSCRIPTIONAL REPRESSOR-RELATED"/>
    <property type="match status" value="1"/>
</dbReference>
<dbReference type="Pfam" id="PF08220">
    <property type="entry name" value="HTH_DeoR"/>
    <property type="match status" value="1"/>
</dbReference>
<dbReference type="InterPro" id="IPR050313">
    <property type="entry name" value="Carb_Metab_HTH_regulators"/>
</dbReference>
<dbReference type="InterPro" id="IPR037171">
    <property type="entry name" value="NagB/RpiA_transferase-like"/>
</dbReference>
<evidence type="ECO:0000256" key="1">
    <source>
        <dbReference type="ARBA" id="ARBA00023015"/>
    </source>
</evidence>
<dbReference type="PRINTS" id="PR00037">
    <property type="entry name" value="HTHLACR"/>
</dbReference>
<dbReference type="PANTHER" id="PTHR30363">
    <property type="entry name" value="HTH-TYPE TRANSCRIPTIONAL REGULATOR SRLR-RELATED"/>
    <property type="match status" value="1"/>
</dbReference>
<dbReference type="InterPro" id="IPR001034">
    <property type="entry name" value="DeoR_HTH"/>
</dbReference>
<dbReference type="InterPro" id="IPR018356">
    <property type="entry name" value="Tscrpt_reg_HTH_DeoR_CS"/>
</dbReference>
<dbReference type="Proteomes" id="UP001241472">
    <property type="component" value="Unassembled WGS sequence"/>
</dbReference>
<dbReference type="Gene3D" id="1.10.10.10">
    <property type="entry name" value="Winged helix-like DNA-binding domain superfamily/Winged helix DNA-binding domain"/>
    <property type="match status" value="1"/>
</dbReference>
<dbReference type="SUPFAM" id="SSF100950">
    <property type="entry name" value="NagB/RpiA/CoA transferase-like"/>
    <property type="match status" value="1"/>
</dbReference>
<sequence length="264" mass="28012">MENEANENHFTSAAQRQARLLGHLRSEMFADAQALKDALGVSIATVRRDLTELEARGLLKRMHGGAAIINQATRDHVVSVREEINAAEKARIGAAAAEMIVDGDAVIIDSGTTSLQAAKHLAGRASLTFITNGTDTLAQLVAGGQRDVHLIGGRYIEINRSLGGPMAVDAIRRFSVDKVILSVAAVDLKRGVIATTGLDISAVQAAMIEIAQTVIVVADNSKFDRSALSVIAPLSAIDHIVTDENTRPLTASLSSELQAKFIFV</sequence>
<gene>
    <name evidence="5" type="ORF">J2T09_004572</name>
</gene>
<comment type="caution">
    <text evidence="5">The sequence shown here is derived from an EMBL/GenBank/DDBJ whole genome shotgun (WGS) entry which is preliminary data.</text>
</comment>
<evidence type="ECO:0000256" key="2">
    <source>
        <dbReference type="ARBA" id="ARBA00023125"/>
    </source>
</evidence>
<organism evidence="5 6">
    <name type="scientific">Neorhizobium huautlense</name>
    <dbReference type="NCBI Taxonomy" id="67774"/>
    <lineage>
        <taxon>Bacteria</taxon>
        <taxon>Pseudomonadati</taxon>
        <taxon>Pseudomonadota</taxon>
        <taxon>Alphaproteobacteria</taxon>
        <taxon>Hyphomicrobiales</taxon>
        <taxon>Rhizobiaceae</taxon>
        <taxon>Rhizobium/Agrobacterium group</taxon>
        <taxon>Neorhizobium</taxon>
    </lineage>
</organism>
<feature type="domain" description="HTH deoR-type" evidence="4">
    <location>
        <begin position="13"/>
        <end position="68"/>
    </location>
</feature>
<name>A0ABT9PZ92_9HYPH</name>
<keyword evidence="6" id="KW-1185">Reference proteome</keyword>
<proteinExistence type="predicted"/>
<keyword evidence="2" id="KW-0238">DNA-binding</keyword>
<dbReference type="InterPro" id="IPR036388">
    <property type="entry name" value="WH-like_DNA-bd_sf"/>
</dbReference>
<evidence type="ECO:0000313" key="6">
    <source>
        <dbReference type="Proteomes" id="UP001241472"/>
    </source>
</evidence>
<accession>A0ABT9PZ92</accession>
<dbReference type="PROSITE" id="PS00894">
    <property type="entry name" value="HTH_DEOR_1"/>
    <property type="match status" value="1"/>
</dbReference>
<protein>
    <submittedName>
        <fullName evidence="5">DeoR/GlpR family transcriptional regulator of sugar metabolism</fullName>
    </submittedName>
</protein>
<keyword evidence="3" id="KW-0804">Transcription</keyword>
<dbReference type="Pfam" id="PF00455">
    <property type="entry name" value="DeoRC"/>
    <property type="match status" value="1"/>
</dbReference>